<evidence type="ECO:0000256" key="3">
    <source>
        <dbReference type="PIRSR" id="PIRSR000102-1"/>
    </source>
</evidence>
<dbReference type="FunFam" id="3.40.50.720:FF:000018">
    <property type="entry name" value="Malate dehydrogenase"/>
    <property type="match status" value="1"/>
</dbReference>
<dbReference type="PANTHER" id="PTHR43128">
    <property type="entry name" value="L-2-HYDROXYCARBOXYLATE DEHYDROGENASE (NAD(P)(+))"/>
    <property type="match status" value="1"/>
</dbReference>
<evidence type="ECO:0000256" key="5">
    <source>
        <dbReference type="PIRSR" id="PIRSR000102-3"/>
    </source>
</evidence>
<dbReference type="PRINTS" id="PR00086">
    <property type="entry name" value="LLDHDRGNASE"/>
</dbReference>
<dbReference type="InterPro" id="IPR015955">
    <property type="entry name" value="Lactate_DH/Glyco_Ohase_4_C"/>
</dbReference>
<dbReference type="GO" id="GO:0006089">
    <property type="term" value="P:lactate metabolic process"/>
    <property type="evidence" value="ECO:0007669"/>
    <property type="project" value="TreeGrafter"/>
</dbReference>
<evidence type="ECO:0000256" key="6">
    <source>
        <dbReference type="RuleBase" id="RU003369"/>
    </source>
</evidence>
<evidence type="ECO:0000313" key="14">
    <source>
        <dbReference type="Proteomes" id="UP000557842"/>
    </source>
</evidence>
<feature type="binding site" evidence="4">
    <location>
        <position position="87"/>
    </location>
    <ligand>
        <name>substrate</name>
    </ligand>
</feature>
<dbReference type="InterPro" id="IPR036291">
    <property type="entry name" value="NAD(P)-bd_dom_sf"/>
</dbReference>
<proteinExistence type="inferred from homology"/>
<name>A0A5L4MY71_CAMFE</name>
<evidence type="ECO:0000313" key="12">
    <source>
        <dbReference type="EMBL" id="EAK0468114.1"/>
    </source>
</evidence>
<feature type="binding site" evidence="5">
    <location>
        <position position="32"/>
    </location>
    <ligand>
        <name>NAD(+)</name>
        <dbReference type="ChEBI" id="CHEBI:57540"/>
    </ligand>
</feature>
<feature type="binding site" evidence="4">
    <location>
        <position position="119"/>
    </location>
    <ligand>
        <name>substrate</name>
    </ligand>
</feature>
<dbReference type="PANTHER" id="PTHR43128:SF16">
    <property type="entry name" value="L-LACTATE DEHYDROGENASE"/>
    <property type="match status" value="1"/>
</dbReference>
<dbReference type="Gene3D" id="3.40.50.720">
    <property type="entry name" value="NAD(P)-binding Rossmann-like Domain"/>
    <property type="match status" value="1"/>
</dbReference>
<evidence type="ECO:0000256" key="2">
    <source>
        <dbReference type="ARBA" id="ARBA00023027"/>
    </source>
</evidence>
<reference evidence="11 14" key="1">
    <citation type="submission" date="2018-05" db="EMBL/GenBank/DDBJ databases">
        <authorList>
            <consortium name="PulseNet: The National Subtyping Network for Foodborne Disease Surveillance"/>
            <person name="Tarr C.L."/>
            <person name="Trees E."/>
            <person name="Katz L.S."/>
            <person name="Carleton-Romer H.A."/>
            <person name="Stroika S."/>
            <person name="Kucerova Z."/>
            <person name="Roache K.F."/>
            <person name="Sabol A.L."/>
            <person name="Besser J."/>
            <person name="Gerner-Smidt P."/>
        </authorList>
    </citation>
    <scope>NUCLEOTIDE SEQUENCE</scope>
    <source>
        <strain evidence="11">2014D-0197</strain>
        <strain evidence="9 14">2016D-0221</strain>
        <strain evidence="12">D4313</strain>
        <strain evidence="10 13">PNUSAC001503</strain>
    </source>
</reference>
<evidence type="ECO:0000313" key="10">
    <source>
        <dbReference type="EMBL" id="EAI8859255.1"/>
    </source>
</evidence>
<feature type="binding site" evidence="4">
    <location>
        <position position="81"/>
    </location>
    <ligand>
        <name>substrate</name>
    </ligand>
</feature>
<dbReference type="RefSeq" id="WP_002849430.1">
    <property type="nucleotide sequence ID" value="NZ_AABUZP020000005.1"/>
</dbReference>
<gene>
    <name evidence="11" type="ORF">AAH17_04405</name>
    <name evidence="12" type="ORF">AAH24_01835</name>
    <name evidence="9" type="ORF">BVH53_01190</name>
    <name evidence="10" type="ORF">CX802_05310</name>
</gene>
<dbReference type="Gene3D" id="3.90.110.10">
    <property type="entry name" value="Lactate dehydrogenase/glycoside hydrolase, family 4, C-terminal"/>
    <property type="match status" value="1"/>
</dbReference>
<dbReference type="GO" id="GO:0030060">
    <property type="term" value="F:L-malate dehydrogenase (NAD+) activity"/>
    <property type="evidence" value="ECO:0007669"/>
    <property type="project" value="UniProtKB-EC"/>
</dbReference>
<evidence type="ECO:0000256" key="4">
    <source>
        <dbReference type="PIRSR" id="PIRSR000102-2"/>
    </source>
</evidence>
<dbReference type="EMBL" id="AABQDW010000001">
    <property type="protein sequence ID" value="EAI5407327.1"/>
    <property type="molecule type" value="Genomic_DNA"/>
</dbReference>
<evidence type="ECO:0000256" key="1">
    <source>
        <dbReference type="ARBA" id="ARBA00023002"/>
    </source>
</evidence>
<dbReference type="Pfam" id="PF00056">
    <property type="entry name" value="Ldh_1_N"/>
    <property type="match status" value="1"/>
</dbReference>
<dbReference type="SUPFAM" id="SSF51735">
    <property type="entry name" value="NAD(P)-binding Rossmann-fold domains"/>
    <property type="match status" value="1"/>
</dbReference>
<keyword evidence="13" id="KW-1185">Reference proteome</keyword>
<dbReference type="Pfam" id="PF02866">
    <property type="entry name" value="Ldh_1_C"/>
    <property type="match status" value="1"/>
</dbReference>
<dbReference type="EC" id="1.1.1.37" evidence="11"/>
<comment type="similarity">
    <text evidence="6">Belongs to the LDH/MDH superfamily.</text>
</comment>
<evidence type="ECO:0000313" key="13">
    <source>
        <dbReference type="Proteomes" id="UP000535509"/>
    </source>
</evidence>
<dbReference type="SUPFAM" id="SSF56327">
    <property type="entry name" value="LDH C-terminal domain-like"/>
    <property type="match status" value="1"/>
</dbReference>
<dbReference type="AlphaFoldDB" id="A0A5L4MY71"/>
<feature type="binding site" evidence="4">
    <location>
        <position position="150"/>
    </location>
    <ligand>
        <name>substrate</name>
    </ligand>
</feature>
<dbReference type="InterPro" id="IPR001557">
    <property type="entry name" value="L-lactate/malate_DH"/>
</dbReference>
<evidence type="ECO:0000313" key="9">
    <source>
        <dbReference type="EMBL" id="EAI5407327.1"/>
    </source>
</evidence>
<dbReference type="EMBL" id="AACCXM010000001">
    <property type="protein sequence ID" value="EAK0468114.1"/>
    <property type="molecule type" value="Genomic_DNA"/>
</dbReference>
<protein>
    <submittedName>
        <fullName evidence="11">Malate dehydrogenase</fullName>
        <ecNumber evidence="11">1.1.1.37</ecNumber>
    </submittedName>
</protein>
<keyword evidence="1 6" id="KW-0560">Oxidoreductase</keyword>
<dbReference type="NCBIfam" id="NF004863">
    <property type="entry name" value="PRK06223.1"/>
    <property type="match status" value="1"/>
</dbReference>
<dbReference type="EMBL" id="AACCXK010000006">
    <property type="protein sequence ID" value="EAK0452897.1"/>
    <property type="molecule type" value="Genomic_DNA"/>
</dbReference>
<organism evidence="11">
    <name type="scientific">Campylobacter fetus</name>
    <dbReference type="NCBI Taxonomy" id="196"/>
    <lineage>
        <taxon>Bacteria</taxon>
        <taxon>Pseudomonadati</taxon>
        <taxon>Campylobacterota</taxon>
        <taxon>Epsilonproteobacteria</taxon>
        <taxon>Campylobacterales</taxon>
        <taxon>Campylobacteraceae</taxon>
        <taxon>Campylobacter</taxon>
    </lineage>
</organism>
<feature type="binding site" evidence="5">
    <location>
        <begin position="7"/>
        <end position="12"/>
    </location>
    <ligand>
        <name>NAD(+)</name>
        <dbReference type="ChEBI" id="CHEBI:57540"/>
    </ligand>
</feature>
<comment type="caution">
    <text evidence="11">The sequence shown here is derived from an EMBL/GenBank/DDBJ whole genome shotgun (WGS) entry which is preliminary data.</text>
</comment>
<feature type="domain" description="Lactate/malate dehydrogenase C-terminal" evidence="8">
    <location>
        <begin position="145"/>
        <end position="298"/>
    </location>
</feature>
<dbReference type="OMA" id="ASCAEYI"/>
<dbReference type="InterPro" id="IPR001236">
    <property type="entry name" value="Lactate/malate_DH_N"/>
</dbReference>
<dbReference type="EMBL" id="AABTCC010000013">
    <property type="protein sequence ID" value="EAI8859255.1"/>
    <property type="molecule type" value="Genomic_DNA"/>
</dbReference>
<evidence type="ECO:0000259" key="7">
    <source>
        <dbReference type="Pfam" id="PF00056"/>
    </source>
</evidence>
<dbReference type="PROSITE" id="PS51257">
    <property type="entry name" value="PROKAR_LIPOPROTEIN"/>
    <property type="match status" value="1"/>
</dbReference>
<feature type="binding site" evidence="5">
    <location>
        <begin position="117"/>
        <end position="119"/>
    </location>
    <ligand>
        <name>NAD(+)</name>
        <dbReference type="ChEBI" id="CHEBI:57540"/>
    </ligand>
</feature>
<evidence type="ECO:0000313" key="11">
    <source>
        <dbReference type="EMBL" id="EAK0452897.1"/>
    </source>
</evidence>
<feature type="active site" description="Proton acceptor" evidence="3">
    <location>
        <position position="174"/>
    </location>
</feature>
<accession>A0A5L4MY71</accession>
<dbReference type="InterPro" id="IPR022383">
    <property type="entry name" value="Lactate/malate_DH_C"/>
</dbReference>
<dbReference type="Proteomes" id="UP000557842">
    <property type="component" value="Unassembled WGS sequence"/>
</dbReference>
<keyword evidence="2 5" id="KW-0520">NAD</keyword>
<feature type="domain" description="Lactate/malate dehydrogenase N-terminal" evidence="7">
    <location>
        <begin position="1"/>
        <end position="141"/>
    </location>
</feature>
<dbReference type="Proteomes" id="UP000535509">
    <property type="component" value="Unassembled WGS sequence"/>
</dbReference>
<dbReference type="PIRSF" id="PIRSF000102">
    <property type="entry name" value="Lac_mal_DH"/>
    <property type="match status" value="1"/>
</dbReference>
<evidence type="ECO:0000259" key="8">
    <source>
        <dbReference type="Pfam" id="PF02866"/>
    </source>
</evidence>
<sequence>MKIAIIGAGNVGASCASLLISRKVCKKVTLIDINKNLAIAKAMDLAQMAAVLNLDIDIFGGDNYELLKDFDIVVITAGFARKDGQSRDDLAMMNAKIVSHSSKMVSKFAPKSIIIVVTNPLDIMVYVAFKESGFARHKVIGMAGELDSARFRYYMSQKLGLNVAQCFGKCVGMHNNSMICLESSIKFKNQSICKDEFKKYFEDIKLNTKNGGSNIVKLMGTSAFYAPAAGVVKMCECIQNDNDETLSCSVLDENLIPTGRLVKLNKNGVQKIFDLNLTNEESKIMDKSISEFILVINKIYFSDNKN</sequence>
<dbReference type="GO" id="GO:0004459">
    <property type="term" value="F:L-lactate dehydrogenase (NAD+) activity"/>
    <property type="evidence" value="ECO:0007669"/>
    <property type="project" value="TreeGrafter"/>
</dbReference>
<feature type="binding site" evidence="5">
    <location>
        <position position="94"/>
    </location>
    <ligand>
        <name>NAD(+)</name>
        <dbReference type="ChEBI" id="CHEBI:57540"/>
    </ligand>
</feature>